<evidence type="ECO:0000313" key="3">
    <source>
        <dbReference type="Proteomes" id="UP000191980"/>
    </source>
</evidence>
<dbReference type="EMBL" id="LPUF01000001">
    <property type="protein sequence ID" value="OQK18427.1"/>
    <property type="molecule type" value="Genomic_DNA"/>
</dbReference>
<proteinExistence type="predicted"/>
<dbReference type="CDD" id="cd07574">
    <property type="entry name" value="nitrilase_Rim1_like"/>
    <property type="match status" value="1"/>
</dbReference>
<dbReference type="OrthoDB" id="9811121at2"/>
<dbReference type="AlphaFoldDB" id="A0A1V8MA69"/>
<gene>
    <name evidence="2" type="ORF">AU255_11600</name>
</gene>
<dbReference type="InterPro" id="IPR003010">
    <property type="entry name" value="C-N_Hydrolase"/>
</dbReference>
<dbReference type="RefSeq" id="WP_080523028.1">
    <property type="nucleotide sequence ID" value="NZ_LPUF01000001.1"/>
</dbReference>
<reference evidence="2 3" key="1">
    <citation type="submission" date="2015-12" db="EMBL/GenBank/DDBJ databases">
        <authorList>
            <person name="Shamseldin A."/>
            <person name="Moawad H."/>
            <person name="Abd El-Rahim W.M."/>
            <person name="Sadowsky M.J."/>
        </authorList>
    </citation>
    <scope>NUCLEOTIDE SEQUENCE [LARGE SCALE GENOMIC DNA]</scope>
    <source>
        <strain evidence="2 3">WF1</strain>
    </source>
</reference>
<dbReference type="Proteomes" id="UP000191980">
    <property type="component" value="Unassembled WGS sequence"/>
</dbReference>
<evidence type="ECO:0000259" key="1">
    <source>
        <dbReference type="PROSITE" id="PS50263"/>
    </source>
</evidence>
<dbReference type="PANTHER" id="PTHR23088">
    <property type="entry name" value="NITRILASE-RELATED"/>
    <property type="match status" value="1"/>
</dbReference>
<dbReference type="GO" id="GO:0016787">
    <property type="term" value="F:hydrolase activity"/>
    <property type="evidence" value="ECO:0007669"/>
    <property type="project" value="UniProtKB-KW"/>
</dbReference>
<name>A0A1V8MA69_9GAMM</name>
<dbReference type="PROSITE" id="PS50263">
    <property type="entry name" value="CN_HYDROLASE"/>
    <property type="match status" value="1"/>
</dbReference>
<accession>A0A1V8MA69</accession>
<evidence type="ECO:0000313" key="2">
    <source>
        <dbReference type="EMBL" id="OQK18427.1"/>
    </source>
</evidence>
<dbReference type="Pfam" id="PF00795">
    <property type="entry name" value="CN_hydrolase"/>
    <property type="match status" value="1"/>
</dbReference>
<dbReference type="STRING" id="1420851.AU255_11600"/>
<protein>
    <submittedName>
        <fullName evidence="2">Amidohydrolase</fullName>
    </submittedName>
</protein>
<sequence length="296" mass="33866">MTVTDKVRLATAQYDITRLQNWQQYVKKINHWVNEAVNQGSEILLFPEYGSMELVSLFSADIIQSLDKQLDAMQDLHEDFLSLFKQLAIQHNVYLQPGTFPVKLKDNRYRNRAYFFKPDGTVDFQDKLQMTRFENEQWFISSGEEIKVFATCFGNIGINVCYDSEFPMIARKQVEMGANLILVPSCTDTLAGYHRVRIGCQARALENQCYVVQSPTVGNALWSEAVDTNIGAAAVYTPVDYGFPDDGVLAIGQLNQVQWVYADLDLNSIANIRTTGQVFNYRDWPDQFKFFNASQR</sequence>
<keyword evidence="2" id="KW-0378">Hydrolase</keyword>
<organism evidence="2 3">
    <name type="scientific">Methyloprofundus sedimenti</name>
    <dbReference type="NCBI Taxonomy" id="1420851"/>
    <lineage>
        <taxon>Bacteria</taxon>
        <taxon>Pseudomonadati</taxon>
        <taxon>Pseudomonadota</taxon>
        <taxon>Gammaproteobacteria</taxon>
        <taxon>Methylococcales</taxon>
        <taxon>Methylococcaceae</taxon>
        <taxon>Methyloprofundus</taxon>
    </lineage>
</organism>
<comment type="caution">
    <text evidence="2">The sequence shown here is derived from an EMBL/GenBank/DDBJ whole genome shotgun (WGS) entry which is preliminary data.</text>
</comment>
<dbReference type="SUPFAM" id="SSF56317">
    <property type="entry name" value="Carbon-nitrogen hydrolase"/>
    <property type="match status" value="1"/>
</dbReference>
<dbReference type="InterPro" id="IPR036526">
    <property type="entry name" value="C-N_Hydrolase_sf"/>
</dbReference>
<dbReference type="Gene3D" id="3.60.110.10">
    <property type="entry name" value="Carbon-nitrogen hydrolase"/>
    <property type="match status" value="1"/>
</dbReference>
<keyword evidence="3" id="KW-1185">Reference proteome</keyword>
<feature type="domain" description="CN hydrolase" evidence="1">
    <location>
        <begin position="7"/>
        <end position="266"/>
    </location>
</feature>
<dbReference type="PANTHER" id="PTHR23088:SF50">
    <property type="entry name" value="HYDROLASE YHCX"/>
    <property type="match status" value="1"/>
</dbReference>